<dbReference type="Gene3D" id="6.10.340.10">
    <property type="match status" value="1"/>
</dbReference>
<keyword evidence="5" id="KW-0597">Phosphoprotein</keyword>
<dbReference type="InterPro" id="IPR003660">
    <property type="entry name" value="HAMP_dom"/>
</dbReference>
<evidence type="ECO:0000256" key="7">
    <source>
        <dbReference type="ARBA" id="ARBA00022777"/>
    </source>
</evidence>
<evidence type="ECO:0000259" key="12">
    <source>
        <dbReference type="PROSITE" id="PS50109"/>
    </source>
</evidence>
<dbReference type="EC" id="2.7.13.3" evidence="4"/>
<dbReference type="CDD" id="cd06225">
    <property type="entry name" value="HAMP"/>
    <property type="match status" value="1"/>
</dbReference>
<evidence type="ECO:0000256" key="11">
    <source>
        <dbReference type="SAM" id="Phobius"/>
    </source>
</evidence>
<keyword evidence="6" id="KW-0808">Transferase</keyword>
<dbReference type="InterPro" id="IPR003661">
    <property type="entry name" value="HisK_dim/P_dom"/>
</dbReference>
<dbReference type="InterPro" id="IPR036890">
    <property type="entry name" value="HATPase_C_sf"/>
</dbReference>
<dbReference type="HOGENOM" id="CLU_000445_89_2_0"/>
<feature type="domain" description="Histidine kinase" evidence="12">
    <location>
        <begin position="315"/>
        <end position="538"/>
    </location>
</feature>
<evidence type="ECO:0000313" key="14">
    <source>
        <dbReference type="EMBL" id="ABU60327.1"/>
    </source>
</evidence>
<dbReference type="SMART" id="SM00387">
    <property type="entry name" value="HATPase_c"/>
    <property type="match status" value="1"/>
</dbReference>
<dbReference type="Gene3D" id="1.10.287.130">
    <property type="match status" value="1"/>
</dbReference>
<dbReference type="KEGG" id="rca:Rcas_4301"/>
<dbReference type="GO" id="GO:0005886">
    <property type="term" value="C:plasma membrane"/>
    <property type="evidence" value="ECO:0007669"/>
    <property type="project" value="TreeGrafter"/>
</dbReference>
<dbReference type="PRINTS" id="PR00344">
    <property type="entry name" value="BCTRLSENSOR"/>
</dbReference>
<keyword evidence="11" id="KW-0812">Transmembrane</keyword>
<keyword evidence="11" id="KW-1133">Transmembrane helix</keyword>
<evidence type="ECO:0000313" key="15">
    <source>
        <dbReference type="Proteomes" id="UP000000263"/>
    </source>
</evidence>
<dbReference type="GO" id="GO:0009927">
    <property type="term" value="F:histidine phosphotransfer kinase activity"/>
    <property type="evidence" value="ECO:0007669"/>
    <property type="project" value="TreeGrafter"/>
</dbReference>
<keyword evidence="10" id="KW-0175">Coiled coil</keyword>
<dbReference type="AlphaFoldDB" id="A7NRY1"/>
<dbReference type="PANTHER" id="PTHR43047">
    <property type="entry name" value="TWO-COMPONENT HISTIDINE PROTEIN KINASE"/>
    <property type="match status" value="1"/>
</dbReference>
<dbReference type="GO" id="GO:0000155">
    <property type="term" value="F:phosphorelay sensor kinase activity"/>
    <property type="evidence" value="ECO:0007669"/>
    <property type="project" value="InterPro"/>
</dbReference>
<dbReference type="eggNOG" id="COG2205">
    <property type="taxonomic scope" value="Bacteria"/>
</dbReference>
<dbReference type="Gene3D" id="3.30.565.10">
    <property type="entry name" value="Histidine kinase-like ATPase, C-terminal domain"/>
    <property type="match status" value="1"/>
</dbReference>
<feature type="domain" description="HAMP" evidence="13">
    <location>
        <begin position="210"/>
        <end position="262"/>
    </location>
</feature>
<dbReference type="SMART" id="SM00304">
    <property type="entry name" value="HAMP"/>
    <property type="match status" value="1"/>
</dbReference>
<dbReference type="CDD" id="cd16922">
    <property type="entry name" value="HATPase_EvgS-ArcB-TorS-like"/>
    <property type="match status" value="1"/>
</dbReference>
<dbReference type="InterPro" id="IPR005467">
    <property type="entry name" value="His_kinase_dom"/>
</dbReference>
<evidence type="ECO:0000256" key="5">
    <source>
        <dbReference type="ARBA" id="ARBA00022553"/>
    </source>
</evidence>
<dbReference type="OrthoDB" id="9790669at2"/>
<feature type="transmembrane region" description="Helical" evidence="11">
    <location>
        <begin position="188"/>
        <end position="208"/>
    </location>
</feature>
<keyword evidence="8" id="KW-0902">Two-component regulatory system</keyword>
<evidence type="ECO:0000256" key="10">
    <source>
        <dbReference type="SAM" id="Coils"/>
    </source>
</evidence>
<comment type="similarity">
    <text evidence="3">In the N-terminal section; belongs to the phytochrome family.</text>
</comment>
<sequence>MNLSIRTKLLAALGVDLILMLVLGSFALHQMSIMNQKADFVVNQTILSIDLVNAMNDVLLNYRTRQMEYILNAAPADKQRIEKELLDLETRMDGIFRNYSANYQPDATERLIFEQTQQDWQRYVFLTHTQFLPANRNSNTGNVHPSFGRLSPLYGSLQTNMQKIRAQSQARAEAARASVETAYSTSRFVIVSETILTVFVSAVIGLTLSGNIARRIRTLRDATIAVSGGDLSRQVSLRGGDELVLLANNFNLMVASLRQQRMLLEERNAELSASLETQQRLMEDLVQRKQAEEAAHRAQAAAEAASHAKSMFLATMSHELRTPLNAILGYVQLLHLEAQIHGRSEMLPDLERIRSAGKHLLTIISNILDFSKIEQGRMNVEIDTFNVSVIAHEMISIIEPLARNRNNTLTLTCPPDIGMMQSDAGKVRQILFNLLSNAVKFTDNGTVALTIERECCSDGDWVRFSVADTGIGMSPEQLTRLFQPFTQVHQSHSSHAHRGTGLGLALSQQLCRLLGGDISVTSEVGRGSVFTVRLPAVISTAHTADVRLDFAQHIRSATRHDVDHATTAPSPYTTTTLSA</sequence>
<dbReference type="Proteomes" id="UP000000263">
    <property type="component" value="Chromosome"/>
</dbReference>
<evidence type="ECO:0000256" key="9">
    <source>
        <dbReference type="ARBA" id="ARBA00074306"/>
    </source>
</evidence>
<feature type="transmembrane region" description="Helical" evidence="11">
    <location>
        <begin position="9"/>
        <end position="28"/>
    </location>
</feature>
<dbReference type="InterPro" id="IPR004358">
    <property type="entry name" value="Sig_transdc_His_kin-like_C"/>
</dbReference>
<keyword evidence="11" id="KW-0472">Membrane</keyword>
<dbReference type="SUPFAM" id="SSF158472">
    <property type="entry name" value="HAMP domain-like"/>
    <property type="match status" value="1"/>
</dbReference>
<evidence type="ECO:0000259" key="13">
    <source>
        <dbReference type="PROSITE" id="PS50885"/>
    </source>
</evidence>
<evidence type="ECO:0000256" key="4">
    <source>
        <dbReference type="ARBA" id="ARBA00012438"/>
    </source>
</evidence>
<dbReference type="Pfam" id="PF00672">
    <property type="entry name" value="HAMP"/>
    <property type="match status" value="1"/>
</dbReference>
<comment type="catalytic activity">
    <reaction evidence="1">
        <text>ATP + protein L-histidine = ADP + protein N-phospho-L-histidine.</text>
        <dbReference type="EC" id="2.7.13.3"/>
    </reaction>
</comment>
<name>A7NRY1_ROSCS</name>
<reference evidence="14 15" key="1">
    <citation type="submission" date="2007-08" db="EMBL/GenBank/DDBJ databases">
        <title>Complete sequence of Roseiflexus castenholzii DSM 13941.</title>
        <authorList>
            <consortium name="US DOE Joint Genome Institute"/>
            <person name="Copeland A."/>
            <person name="Lucas S."/>
            <person name="Lapidus A."/>
            <person name="Barry K."/>
            <person name="Glavina del Rio T."/>
            <person name="Dalin E."/>
            <person name="Tice H."/>
            <person name="Pitluck S."/>
            <person name="Thompson L.S."/>
            <person name="Brettin T."/>
            <person name="Bruce D."/>
            <person name="Detter J.C."/>
            <person name="Han C."/>
            <person name="Tapia R."/>
            <person name="Schmutz J."/>
            <person name="Larimer F."/>
            <person name="Land M."/>
            <person name="Hauser L."/>
            <person name="Kyrpides N."/>
            <person name="Mikhailova N."/>
            <person name="Bryant D.A."/>
            <person name="Hanada S."/>
            <person name="Tsukatani Y."/>
            <person name="Richardson P."/>
        </authorList>
    </citation>
    <scope>NUCLEOTIDE SEQUENCE [LARGE SCALE GENOMIC DNA]</scope>
    <source>
        <strain evidence="15">DSM 13941 / HLO8</strain>
    </source>
</reference>
<evidence type="ECO:0000256" key="2">
    <source>
        <dbReference type="ARBA" id="ARBA00004370"/>
    </source>
</evidence>
<dbReference type="SUPFAM" id="SSF47384">
    <property type="entry name" value="Homodimeric domain of signal transducing histidine kinase"/>
    <property type="match status" value="1"/>
</dbReference>
<keyword evidence="7 14" id="KW-0418">Kinase</keyword>
<dbReference type="STRING" id="383372.Rcas_4301"/>
<dbReference type="CDD" id="cd00082">
    <property type="entry name" value="HisKA"/>
    <property type="match status" value="1"/>
</dbReference>
<evidence type="ECO:0000256" key="3">
    <source>
        <dbReference type="ARBA" id="ARBA00006402"/>
    </source>
</evidence>
<evidence type="ECO:0000256" key="8">
    <source>
        <dbReference type="ARBA" id="ARBA00023012"/>
    </source>
</evidence>
<dbReference type="Pfam" id="PF12729">
    <property type="entry name" value="4HB_MCP_1"/>
    <property type="match status" value="1"/>
</dbReference>
<dbReference type="PANTHER" id="PTHR43047:SF72">
    <property type="entry name" value="OSMOSENSING HISTIDINE PROTEIN KINASE SLN1"/>
    <property type="match status" value="1"/>
</dbReference>
<dbReference type="eggNOG" id="COG3850">
    <property type="taxonomic scope" value="Bacteria"/>
</dbReference>
<dbReference type="RefSeq" id="WP_012122748.1">
    <property type="nucleotide sequence ID" value="NC_009767.1"/>
</dbReference>
<proteinExistence type="inferred from homology"/>
<keyword evidence="15" id="KW-1185">Reference proteome</keyword>
<comment type="subcellular location">
    <subcellularLocation>
        <location evidence="2">Membrane</location>
    </subcellularLocation>
</comment>
<dbReference type="Pfam" id="PF00512">
    <property type="entry name" value="HisKA"/>
    <property type="match status" value="1"/>
</dbReference>
<accession>A7NRY1</accession>
<dbReference type="PROSITE" id="PS50109">
    <property type="entry name" value="HIS_KIN"/>
    <property type="match status" value="1"/>
</dbReference>
<organism evidence="14 15">
    <name type="scientific">Roseiflexus castenholzii (strain DSM 13941 / HLO8)</name>
    <dbReference type="NCBI Taxonomy" id="383372"/>
    <lineage>
        <taxon>Bacteria</taxon>
        <taxon>Bacillati</taxon>
        <taxon>Chloroflexota</taxon>
        <taxon>Chloroflexia</taxon>
        <taxon>Chloroflexales</taxon>
        <taxon>Roseiflexineae</taxon>
        <taxon>Roseiflexaceae</taxon>
        <taxon>Roseiflexus</taxon>
    </lineage>
</organism>
<evidence type="ECO:0000256" key="6">
    <source>
        <dbReference type="ARBA" id="ARBA00022679"/>
    </source>
</evidence>
<protein>
    <recommendedName>
        <fullName evidence="9">Circadian input-output histidine kinase CikA</fullName>
        <ecNumber evidence="4">2.7.13.3</ecNumber>
    </recommendedName>
</protein>
<feature type="coiled-coil region" evidence="10">
    <location>
        <begin position="254"/>
        <end position="308"/>
    </location>
</feature>
<gene>
    <name evidence="14" type="ordered locus">Rcas_4301</name>
</gene>
<dbReference type="InterPro" id="IPR024478">
    <property type="entry name" value="HlyB_4HB_MCP"/>
</dbReference>
<dbReference type="SMART" id="SM00388">
    <property type="entry name" value="HisKA"/>
    <property type="match status" value="1"/>
</dbReference>
<dbReference type="SUPFAM" id="SSF55874">
    <property type="entry name" value="ATPase domain of HSP90 chaperone/DNA topoisomerase II/histidine kinase"/>
    <property type="match status" value="1"/>
</dbReference>
<dbReference type="FunFam" id="3.30.565.10:FF:000010">
    <property type="entry name" value="Sensor histidine kinase RcsC"/>
    <property type="match status" value="1"/>
</dbReference>
<dbReference type="EMBL" id="CP000804">
    <property type="protein sequence ID" value="ABU60327.1"/>
    <property type="molecule type" value="Genomic_DNA"/>
</dbReference>
<dbReference type="Pfam" id="PF02518">
    <property type="entry name" value="HATPase_c"/>
    <property type="match status" value="1"/>
</dbReference>
<evidence type="ECO:0000256" key="1">
    <source>
        <dbReference type="ARBA" id="ARBA00000085"/>
    </source>
</evidence>
<dbReference type="PROSITE" id="PS50885">
    <property type="entry name" value="HAMP"/>
    <property type="match status" value="1"/>
</dbReference>
<dbReference type="InterPro" id="IPR003594">
    <property type="entry name" value="HATPase_dom"/>
</dbReference>
<dbReference type="InterPro" id="IPR036097">
    <property type="entry name" value="HisK_dim/P_sf"/>
</dbReference>